<dbReference type="EMBL" id="LNIX01000003">
    <property type="protein sequence ID" value="OXA58155.1"/>
    <property type="molecule type" value="Genomic_DNA"/>
</dbReference>
<proteinExistence type="predicted"/>
<evidence type="ECO:0000313" key="5">
    <source>
        <dbReference type="Proteomes" id="UP000198287"/>
    </source>
</evidence>
<evidence type="ECO:0000259" key="3">
    <source>
        <dbReference type="PROSITE" id="PS50157"/>
    </source>
</evidence>
<protein>
    <submittedName>
        <fullName evidence="4">Zinc finger imprinted 3</fullName>
    </submittedName>
</protein>
<dbReference type="PROSITE" id="PS50157">
    <property type="entry name" value="ZINC_FINGER_C2H2_2"/>
    <property type="match status" value="2"/>
</dbReference>
<keyword evidence="5" id="KW-1185">Reference proteome</keyword>
<dbReference type="PROSITE" id="PS00028">
    <property type="entry name" value="ZINC_FINGER_C2H2_1"/>
    <property type="match status" value="1"/>
</dbReference>
<sequence length="214" mass="23927">MDAHLRQFLHRVPQIREDYFNHPPPPPADKLQNPRPLPPPQEKRLCKLCSAAVSKPGNTHMRTSHYSGPDALSCDLCPCTFATQDCRKRHRSRYHPGTEPPKRNTFGIPDINQEDAGKCDVFLELLPLEEGSKSTTYRCLWAECGKLNKGITTSREHACTHLGLKPHTCPAPGCNYSSSFFGTTVRHYKNLHGGDDEPPEKMTRSSGQPGNSIN</sequence>
<feature type="region of interest" description="Disordered" evidence="2">
    <location>
        <begin position="91"/>
        <end position="110"/>
    </location>
</feature>
<feature type="compositionally biased region" description="Basic and acidic residues" evidence="2">
    <location>
        <begin position="192"/>
        <end position="203"/>
    </location>
</feature>
<feature type="compositionally biased region" description="Polar residues" evidence="2">
    <location>
        <begin position="204"/>
        <end position="214"/>
    </location>
</feature>
<accession>A0A226EKC8</accession>
<dbReference type="Proteomes" id="UP000198287">
    <property type="component" value="Unassembled WGS sequence"/>
</dbReference>
<dbReference type="AlphaFoldDB" id="A0A226EKC8"/>
<feature type="domain" description="C2H2-type" evidence="3">
    <location>
        <begin position="72"/>
        <end position="100"/>
    </location>
</feature>
<dbReference type="GO" id="GO:0008270">
    <property type="term" value="F:zinc ion binding"/>
    <property type="evidence" value="ECO:0007669"/>
    <property type="project" value="UniProtKB-KW"/>
</dbReference>
<name>A0A226EKC8_FOLCA</name>
<feature type="domain" description="C2H2-type" evidence="3">
    <location>
        <begin position="137"/>
        <end position="166"/>
    </location>
</feature>
<dbReference type="InterPro" id="IPR036236">
    <property type="entry name" value="Znf_C2H2_sf"/>
</dbReference>
<keyword evidence="1" id="KW-0863">Zinc-finger</keyword>
<keyword evidence="1" id="KW-0479">Metal-binding</keyword>
<evidence type="ECO:0000256" key="1">
    <source>
        <dbReference type="PROSITE-ProRule" id="PRU00042"/>
    </source>
</evidence>
<organism evidence="4 5">
    <name type="scientific">Folsomia candida</name>
    <name type="common">Springtail</name>
    <dbReference type="NCBI Taxonomy" id="158441"/>
    <lineage>
        <taxon>Eukaryota</taxon>
        <taxon>Metazoa</taxon>
        <taxon>Ecdysozoa</taxon>
        <taxon>Arthropoda</taxon>
        <taxon>Hexapoda</taxon>
        <taxon>Collembola</taxon>
        <taxon>Entomobryomorpha</taxon>
        <taxon>Isotomoidea</taxon>
        <taxon>Isotomidae</taxon>
        <taxon>Proisotominae</taxon>
        <taxon>Folsomia</taxon>
    </lineage>
</organism>
<keyword evidence="1" id="KW-0862">Zinc</keyword>
<evidence type="ECO:0000313" key="4">
    <source>
        <dbReference type="EMBL" id="OXA58155.1"/>
    </source>
</evidence>
<reference evidence="4 5" key="1">
    <citation type="submission" date="2015-12" db="EMBL/GenBank/DDBJ databases">
        <title>The genome of Folsomia candida.</title>
        <authorList>
            <person name="Faddeeva A."/>
            <person name="Derks M.F."/>
            <person name="Anvar Y."/>
            <person name="Smit S."/>
            <person name="Van Straalen N."/>
            <person name="Roelofs D."/>
        </authorList>
    </citation>
    <scope>NUCLEOTIDE SEQUENCE [LARGE SCALE GENOMIC DNA]</scope>
    <source>
        <strain evidence="4 5">VU population</strain>
        <tissue evidence="4">Whole body</tissue>
    </source>
</reference>
<gene>
    <name evidence="4" type="ORF">Fcan01_07022</name>
</gene>
<comment type="caution">
    <text evidence="4">The sequence shown here is derived from an EMBL/GenBank/DDBJ whole genome shotgun (WGS) entry which is preliminary data.</text>
</comment>
<feature type="region of interest" description="Disordered" evidence="2">
    <location>
        <begin position="16"/>
        <end position="37"/>
    </location>
</feature>
<evidence type="ECO:0000256" key="2">
    <source>
        <dbReference type="SAM" id="MobiDB-lite"/>
    </source>
</evidence>
<dbReference type="SUPFAM" id="SSF57667">
    <property type="entry name" value="beta-beta-alpha zinc fingers"/>
    <property type="match status" value="1"/>
</dbReference>
<dbReference type="SMART" id="SM00355">
    <property type="entry name" value="ZnF_C2H2"/>
    <property type="match status" value="3"/>
</dbReference>
<feature type="region of interest" description="Disordered" evidence="2">
    <location>
        <begin position="190"/>
        <end position="214"/>
    </location>
</feature>
<dbReference type="InterPro" id="IPR013087">
    <property type="entry name" value="Znf_C2H2_type"/>
</dbReference>
<dbReference type="Gene3D" id="3.30.160.60">
    <property type="entry name" value="Classic Zinc Finger"/>
    <property type="match status" value="2"/>
</dbReference>